<keyword evidence="1" id="KW-0472">Membrane</keyword>
<keyword evidence="1" id="KW-0812">Transmembrane</keyword>
<dbReference type="EMBL" id="BARS01039761">
    <property type="protein sequence ID" value="GAG22642.1"/>
    <property type="molecule type" value="Genomic_DNA"/>
</dbReference>
<keyword evidence="1" id="KW-1133">Transmembrane helix</keyword>
<reference evidence="2" key="1">
    <citation type="journal article" date="2014" name="Front. Microbiol.">
        <title>High frequency of phylogenetically diverse reductive dehalogenase-homologous genes in deep subseafloor sedimentary metagenomes.</title>
        <authorList>
            <person name="Kawai M."/>
            <person name="Futagami T."/>
            <person name="Toyoda A."/>
            <person name="Takaki Y."/>
            <person name="Nishi S."/>
            <person name="Hori S."/>
            <person name="Arai W."/>
            <person name="Tsubouchi T."/>
            <person name="Morono Y."/>
            <person name="Uchiyama I."/>
            <person name="Ito T."/>
            <person name="Fujiyama A."/>
            <person name="Inagaki F."/>
            <person name="Takami H."/>
        </authorList>
    </citation>
    <scope>NUCLEOTIDE SEQUENCE</scope>
    <source>
        <strain evidence="2">Expedition CK06-06</strain>
    </source>
</reference>
<comment type="caution">
    <text evidence="2">The sequence shown here is derived from an EMBL/GenBank/DDBJ whole genome shotgun (WGS) entry which is preliminary data.</text>
</comment>
<gene>
    <name evidence="2" type="ORF">S01H1_60697</name>
</gene>
<evidence type="ECO:0000313" key="2">
    <source>
        <dbReference type="EMBL" id="GAG22642.1"/>
    </source>
</evidence>
<organism evidence="2">
    <name type="scientific">marine sediment metagenome</name>
    <dbReference type="NCBI Taxonomy" id="412755"/>
    <lineage>
        <taxon>unclassified sequences</taxon>
        <taxon>metagenomes</taxon>
        <taxon>ecological metagenomes</taxon>
    </lineage>
</organism>
<protein>
    <submittedName>
        <fullName evidence="2">Uncharacterized protein</fullName>
    </submittedName>
</protein>
<sequence>MTRAPGLEARPDPRIARWQISLGLLAVALSIAFLLDAVFRDPDVPLTRPSSSFQLL</sequence>
<evidence type="ECO:0000256" key="1">
    <source>
        <dbReference type="SAM" id="Phobius"/>
    </source>
</evidence>
<proteinExistence type="predicted"/>
<feature type="transmembrane region" description="Helical" evidence="1">
    <location>
        <begin position="20"/>
        <end position="39"/>
    </location>
</feature>
<dbReference type="AlphaFoldDB" id="X0WHG1"/>
<name>X0WHG1_9ZZZZ</name>
<accession>X0WHG1</accession>